<evidence type="ECO:0000256" key="11">
    <source>
        <dbReference type="ARBA" id="ARBA00048769"/>
    </source>
</evidence>
<dbReference type="RefSeq" id="YP_626415.1">
    <property type="nucleotide sequence ID" value="NC_008065.1"/>
</dbReference>
<comment type="catalytic activity">
    <reaction evidence="11">
        <text>a ubiquinone + NADH + 5 H(+)(in) = a ubiquinol + NAD(+) + 4 H(+)(out)</text>
        <dbReference type="Rhea" id="RHEA:29091"/>
        <dbReference type="Rhea" id="RHEA-COMP:9565"/>
        <dbReference type="Rhea" id="RHEA-COMP:9566"/>
        <dbReference type="ChEBI" id="CHEBI:15378"/>
        <dbReference type="ChEBI" id="CHEBI:16389"/>
        <dbReference type="ChEBI" id="CHEBI:17976"/>
        <dbReference type="ChEBI" id="CHEBI:57540"/>
        <dbReference type="ChEBI" id="CHEBI:57945"/>
        <dbReference type="EC" id="7.1.1.2"/>
    </reaction>
    <physiologicalReaction direction="left-to-right" evidence="11">
        <dbReference type="Rhea" id="RHEA:29092"/>
    </physiologicalReaction>
</comment>
<dbReference type="AlphaFoldDB" id="Q1G7J5"/>
<accession>Q1G7J5</accession>
<organism evidence="13">
    <name type="scientific">Xenagama taylori</name>
    <dbReference type="NCBI Taxonomy" id="330728"/>
    <lineage>
        <taxon>Eukaryota</taxon>
        <taxon>Metazoa</taxon>
        <taxon>Chordata</taxon>
        <taxon>Craniata</taxon>
        <taxon>Vertebrata</taxon>
        <taxon>Euteleostomi</taxon>
        <taxon>Lepidosauria</taxon>
        <taxon>Squamata</taxon>
        <taxon>Bifurcata</taxon>
        <taxon>Unidentata</taxon>
        <taxon>Episquamata</taxon>
        <taxon>Toxicofera</taxon>
        <taxon>Iguania</taxon>
        <taxon>Acrodonta</taxon>
        <taxon>Agamidae</taxon>
        <taxon>Agaminae</taxon>
        <taxon>Xenagama</taxon>
    </lineage>
</organism>
<feature type="transmembrane region" description="Helical" evidence="12">
    <location>
        <begin position="55"/>
        <end position="77"/>
    </location>
</feature>
<dbReference type="GO" id="GO:0008137">
    <property type="term" value="F:NADH dehydrogenase (ubiquinone) activity"/>
    <property type="evidence" value="ECO:0007669"/>
    <property type="project" value="UniProtKB-EC"/>
</dbReference>
<evidence type="ECO:0000256" key="4">
    <source>
        <dbReference type="ARBA" id="ARBA00022692"/>
    </source>
</evidence>
<keyword evidence="4 12" id="KW-0812">Transmembrane</keyword>
<gene>
    <name evidence="13" type="primary">ND4L</name>
</gene>
<dbReference type="EMBL" id="DQ008215">
    <property type="protein sequence ID" value="AAY57826.1"/>
    <property type="molecule type" value="Genomic_DNA"/>
</dbReference>
<evidence type="ECO:0000256" key="7">
    <source>
        <dbReference type="ARBA" id="ARBA00023027"/>
    </source>
</evidence>
<dbReference type="GO" id="GO:0016020">
    <property type="term" value="C:membrane"/>
    <property type="evidence" value="ECO:0007669"/>
    <property type="project" value="UniProtKB-SubCell"/>
</dbReference>
<keyword evidence="6 12" id="KW-1133">Transmembrane helix</keyword>
<evidence type="ECO:0000256" key="6">
    <source>
        <dbReference type="ARBA" id="ARBA00022989"/>
    </source>
</evidence>
<keyword evidence="13" id="KW-0496">Mitochondrion</keyword>
<evidence type="ECO:0000256" key="5">
    <source>
        <dbReference type="ARBA" id="ARBA00022967"/>
    </source>
</evidence>
<dbReference type="CTD" id="4539"/>
<evidence type="ECO:0000256" key="3">
    <source>
        <dbReference type="ARBA" id="ARBA00016612"/>
    </source>
</evidence>
<feature type="transmembrane region" description="Helical" evidence="12">
    <location>
        <begin position="23"/>
        <end position="43"/>
    </location>
</feature>
<evidence type="ECO:0000256" key="9">
    <source>
        <dbReference type="ARBA" id="ARBA00031586"/>
    </source>
</evidence>
<protein>
    <recommendedName>
        <fullName evidence="3">NADH-ubiquinone oxidoreductase chain 4L</fullName>
    </recommendedName>
    <alternativeName>
        <fullName evidence="9">NADH dehydrogenase subunit 4L</fullName>
    </alternativeName>
</protein>
<dbReference type="InterPro" id="IPR039428">
    <property type="entry name" value="NUOK/Mnh_C1-like"/>
</dbReference>
<evidence type="ECO:0000256" key="10">
    <source>
        <dbReference type="ARBA" id="ARBA00043911"/>
    </source>
</evidence>
<comment type="similarity">
    <text evidence="2">Belongs to the complex I subunit 4L family.</text>
</comment>
<keyword evidence="7" id="KW-0520">NAD</keyword>
<comment type="function">
    <text evidence="10">Core subunit of the mitochondrial membrane respiratory chain NADH dehydrogenase (Complex I) which catalyzes electron transfer from NADH through the respiratory chain, using ubiquinone as an electron acceptor. Part of the enzyme membrane arm which is embedded in the lipid bilayer and involved in proton translocation.</text>
</comment>
<dbReference type="Gene3D" id="1.10.287.3510">
    <property type="match status" value="1"/>
</dbReference>
<evidence type="ECO:0000256" key="12">
    <source>
        <dbReference type="SAM" id="Phobius"/>
    </source>
</evidence>
<dbReference type="Pfam" id="PF00420">
    <property type="entry name" value="Oxidored_q2"/>
    <property type="match status" value="1"/>
</dbReference>
<keyword evidence="8 12" id="KW-0472">Membrane</keyword>
<sequence length="95" mass="10410">MHLHFTLTTTIFMSLIGISTNQLHLMSTLLSIEAMTLILFLLMTLPPLSCTNMTMIPVILMALGACEASAGLTLMTITKQKNATDHMTNLNLLKC</sequence>
<evidence type="ECO:0000256" key="8">
    <source>
        <dbReference type="ARBA" id="ARBA00023136"/>
    </source>
</evidence>
<name>Q1G7J5_9SAUR</name>
<evidence type="ECO:0000256" key="2">
    <source>
        <dbReference type="ARBA" id="ARBA00010519"/>
    </source>
</evidence>
<proteinExistence type="inferred from homology"/>
<comment type="subcellular location">
    <subcellularLocation>
        <location evidence="1">Membrane</location>
        <topology evidence="1">Multi-pass membrane protein</topology>
    </subcellularLocation>
</comment>
<keyword evidence="5" id="KW-1278">Translocase</keyword>
<reference evidence="13" key="1">
    <citation type="journal article" date="2006" name="Mol. Phylogenet. Evol.">
        <title>The complete mitochondrial genome of an agamid lizard from the Afro-Asian subfamily agaminae and the phylogenetic position of Bufoniceps and Xenagama.</title>
        <authorList>
            <person name="Macey J.R."/>
            <person name="Schulte J.A. 2nd"/>
            <person name="Fong J.J."/>
            <person name="Das I."/>
            <person name="Papenfuss T.J."/>
        </authorList>
    </citation>
    <scope>NUCLEOTIDE SEQUENCE</scope>
</reference>
<geneLocation type="mitochondrion" evidence="13"/>
<dbReference type="GeneID" id="4097675"/>
<evidence type="ECO:0000313" key="13">
    <source>
        <dbReference type="EMBL" id="AAY57826.1"/>
    </source>
</evidence>
<evidence type="ECO:0000256" key="1">
    <source>
        <dbReference type="ARBA" id="ARBA00004141"/>
    </source>
</evidence>